<accession>A0A3N7HR55</accession>
<dbReference type="SMART" id="SM00228">
    <property type="entry name" value="PDZ"/>
    <property type="match status" value="1"/>
</dbReference>
<dbReference type="SUPFAM" id="SSF50630">
    <property type="entry name" value="Acid proteases"/>
    <property type="match status" value="2"/>
</dbReference>
<dbReference type="Gene3D" id="2.40.70.10">
    <property type="entry name" value="Acid Proteases"/>
    <property type="match status" value="2"/>
</dbReference>
<evidence type="ECO:0000259" key="2">
    <source>
        <dbReference type="PROSITE" id="PS50106"/>
    </source>
</evidence>
<reference evidence="3 4" key="1">
    <citation type="submission" date="2018-08" db="EMBL/GenBank/DDBJ databases">
        <authorList>
            <person name="Khan S.A."/>
            <person name="Jeon C.O."/>
            <person name="Chun B.H."/>
            <person name="Jeong S.E."/>
        </authorList>
    </citation>
    <scope>NUCLEOTIDE SEQUENCE [LARGE SCALE GENOMIC DNA]</scope>
    <source>
        <strain evidence="3 4">S-16</strain>
    </source>
</reference>
<dbReference type="Pfam" id="PF13650">
    <property type="entry name" value="Asp_protease_2"/>
    <property type="match status" value="2"/>
</dbReference>
<dbReference type="AlphaFoldDB" id="A0A3N7HR55"/>
<feature type="domain" description="PDZ" evidence="2">
    <location>
        <begin position="552"/>
        <end position="608"/>
    </location>
</feature>
<dbReference type="InterPro" id="IPR001478">
    <property type="entry name" value="PDZ"/>
</dbReference>
<gene>
    <name evidence="3" type="ORF">DZC73_07190</name>
</gene>
<reference evidence="3 4" key="2">
    <citation type="submission" date="2018-12" db="EMBL/GenBank/DDBJ databases">
        <title>Rhizobacter gummiphilus sp. nov., a rubber-degrading bacterium isolated from the soil of a botanical garden in Japan.</title>
        <authorList>
            <person name="Shunsuke S.S."/>
        </authorList>
    </citation>
    <scope>NUCLEOTIDE SEQUENCE [LARGE SCALE GENOMIC DNA]</scope>
    <source>
        <strain evidence="3 4">S-16</strain>
    </source>
</reference>
<dbReference type="EMBL" id="QUSW01000002">
    <property type="protein sequence ID" value="RQP24674.1"/>
    <property type="molecule type" value="Genomic_DNA"/>
</dbReference>
<protein>
    <submittedName>
        <fullName evidence="3">PDZ domain-containing protein</fullName>
    </submittedName>
</protein>
<dbReference type="SUPFAM" id="SSF50156">
    <property type="entry name" value="PDZ domain-like"/>
    <property type="match status" value="1"/>
</dbReference>
<dbReference type="PROSITE" id="PS50106">
    <property type="entry name" value="PDZ"/>
    <property type="match status" value="1"/>
</dbReference>
<dbReference type="RefSeq" id="WP_124539568.1">
    <property type="nucleotide sequence ID" value="NZ_QUSW01000002.1"/>
</dbReference>
<dbReference type="InterPro" id="IPR041489">
    <property type="entry name" value="PDZ_6"/>
</dbReference>
<comment type="caution">
    <text evidence="3">The sequence shown here is derived from an EMBL/GenBank/DDBJ whole genome shotgun (WGS) entry which is preliminary data.</text>
</comment>
<keyword evidence="1" id="KW-0732">Signal</keyword>
<dbReference type="InterPro" id="IPR021109">
    <property type="entry name" value="Peptidase_aspartic_dom_sf"/>
</dbReference>
<evidence type="ECO:0000256" key="1">
    <source>
        <dbReference type="SAM" id="SignalP"/>
    </source>
</evidence>
<feature type="chain" id="PRO_5017955785" evidence="1">
    <location>
        <begin position="30"/>
        <end position="623"/>
    </location>
</feature>
<dbReference type="Proteomes" id="UP000267464">
    <property type="component" value="Unassembled WGS sequence"/>
</dbReference>
<feature type="signal peptide" evidence="1">
    <location>
        <begin position="1"/>
        <end position="29"/>
    </location>
</feature>
<dbReference type="CDD" id="cd05483">
    <property type="entry name" value="retropepsin_like_bacteria"/>
    <property type="match status" value="1"/>
</dbReference>
<dbReference type="Pfam" id="PF17820">
    <property type="entry name" value="PDZ_6"/>
    <property type="match status" value="1"/>
</dbReference>
<dbReference type="Gene3D" id="2.30.42.10">
    <property type="match status" value="1"/>
</dbReference>
<sequence length="623" mass="66906">MKRFAWAMAWGLGAALGSGAWSVAVARHAADAPTAHSVLSQARTAAGGKAWDEVATLQAQGQIITSGLPGSWRKTEDLKTGRWTLHADVGVFRVGDGHDGQHHWRMDASEGIHHLDAPFSRRALVTESWLTRRGWLRPQAAHARLGRVELRTEDGNRYAVLEAVPPGGEPVQLWFDTGSHHLARTVRQMPISVQTVRLDDYRDVGGLRLPFTIETRDSGSPDAETLKISQWTKLRALPASTYAAPTPPEDTQLAGATTVPLEIDGMVVVTAKLNGRAFDFILDTGGHNIITPDAAKALGVKPVGSGASGGAGADTLAQQYVRIDRLQIGDALMRDQHFYVLPFSYATTERGQREPLAGLIGLELFERLAVRIDYPGQRMTLRSFDDAGKESPKDKGSAVPIVFDDDMPLLMGRINGRDGLFALDTGNSGTTVVQAQWAKANGLADTMKRGVETVSYGAGGASRNWASRVDSIEVGGTAVHRQIARYAEDAAGAFSSRTEAANIGTDLLANFVVDIDYSRHVIWFAHRPGHQPPPFNRAGMRAMKDGPEAFRVVLVTPGSPAARAGIEAGDRITAVDGASASTLGGRELFAKVTQAVGTTVRLGVQRKDAPPRSVDVVLEELLP</sequence>
<evidence type="ECO:0000313" key="3">
    <source>
        <dbReference type="EMBL" id="RQP24674.1"/>
    </source>
</evidence>
<dbReference type="OrthoDB" id="198130at2"/>
<organism evidence="3 4">
    <name type="scientific">Piscinibacter terrae</name>
    <dbReference type="NCBI Taxonomy" id="2496871"/>
    <lineage>
        <taxon>Bacteria</taxon>
        <taxon>Pseudomonadati</taxon>
        <taxon>Pseudomonadota</taxon>
        <taxon>Betaproteobacteria</taxon>
        <taxon>Burkholderiales</taxon>
        <taxon>Sphaerotilaceae</taxon>
        <taxon>Piscinibacter</taxon>
    </lineage>
</organism>
<name>A0A3N7HR55_9BURK</name>
<evidence type="ECO:0000313" key="4">
    <source>
        <dbReference type="Proteomes" id="UP000267464"/>
    </source>
</evidence>
<proteinExistence type="predicted"/>
<dbReference type="InterPro" id="IPR036034">
    <property type="entry name" value="PDZ_sf"/>
</dbReference>
<dbReference type="InterPro" id="IPR034122">
    <property type="entry name" value="Retropepsin-like_bacterial"/>
</dbReference>
<keyword evidence="4" id="KW-1185">Reference proteome</keyword>